<name>A0A0E0QYT9_ORYRU</name>
<sequence length="277" mass="28555">MREQRGGSSQEEEKVAAATSAGRGGCWRRRRSGSANGGAAAAAGAGQVGDGRGMGGGRCGRRGTTRLGEGVTGAGWAADGTAVVAPRGSAKERRVRRRPGETTPRHGGGWSDSGRCDTASSSTTAMSSSPIRPCLCHGGGGHGNDDPGGPCYSHSYAPLAHPPHVPLSSPGRCTDLKKKKEKEEREGEESGRKGHWRAASLVVDLLLCCLALDGAHAAGAAGGRGEQRRSELRWAAVEVDAERAMAVTGGGRPSWAARRWCGSAQRWWAACSPPAPA</sequence>
<reference evidence="3" key="1">
    <citation type="submission" date="2013-06" db="EMBL/GenBank/DDBJ databases">
        <authorList>
            <person name="Zhao Q."/>
        </authorList>
    </citation>
    <scope>NUCLEOTIDE SEQUENCE</scope>
    <source>
        <strain evidence="3">cv. W1943</strain>
    </source>
</reference>
<dbReference type="EnsemblPlants" id="ORUFI10G09650.1">
    <property type="protein sequence ID" value="ORUFI10G09650.1"/>
    <property type="gene ID" value="ORUFI10G09650"/>
</dbReference>
<dbReference type="Proteomes" id="UP000008022">
    <property type="component" value="Unassembled WGS sequence"/>
</dbReference>
<keyword evidence="3" id="KW-1185">Reference proteome</keyword>
<evidence type="ECO:0000256" key="1">
    <source>
        <dbReference type="SAM" id="MobiDB-lite"/>
    </source>
</evidence>
<reference evidence="2" key="2">
    <citation type="submission" date="2015-06" db="UniProtKB">
        <authorList>
            <consortium name="EnsemblPlants"/>
        </authorList>
    </citation>
    <scope>IDENTIFICATION</scope>
</reference>
<dbReference type="Gramene" id="ORUFI10G09650.1">
    <property type="protein sequence ID" value="ORUFI10G09650.1"/>
    <property type="gene ID" value="ORUFI10G09650"/>
</dbReference>
<dbReference type="AlphaFoldDB" id="A0A0E0QYT9"/>
<feature type="compositionally biased region" description="Basic and acidic residues" evidence="1">
    <location>
        <begin position="174"/>
        <end position="192"/>
    </location>
</feature>
<accession>A0A0E0QYT9</accession>
<feature type="compositionally biased region" description="Gly residues" evidence="1">
    <location>
        <begin position="46"/>
        <end position="58"/>
    </location>
</feature>
<feature type="compositionally biased region" description="Low complexity" evidence="1">
    <location>
        <begin position="118"/>
        <end position="129"/>
    </location>
</feature>
<evidence type="ECO:0000313" key="3">
    <source>
        <dbReference type="Proteomes" id="UP000008022"/>
    </source>
</evidence>
<protein>
    <submittedName>
        <fullName evidence="2">Uncharacterized protein</fullName>
    </submittedName>
</protein>
<feature type="region of interest" description="Disordered" evidence="1">
    <location>
        <begin position="1"/>
        <end position="131"/>
    </location>
</feature>
<feature type="compositionally biased region" description="Low complexity" evidence="1">
    <location>
        <begin position="33"/>
        <end position="45"/>
    </location>
</feature>
<evidence type="ECO:0000313" key="2">
    <source>
        <dbReference type="EnsemblPlants" id="ORUFI10G09650.1"/>
    </source>
</evidence>
<organism evidence="2 3">
    <name type="scientific">Oryza rufipogon</name>
    <name type="common">Brownbeard rice</name>
    <name type="synonym">Asian wild rice</name>
    <dbReference type="NCBI Taxonomy" id="4529"/>
    <lineage>
        <taxon>Eukaryota</taxon>
        <taxon>Viridiplantae</taxon>
        <taxon>Streptophyta</taxon>
        <taxon>Embryophyta</taxon>
        <taxon>Tracheophyta</taxon>
        <taxon>Spermatophyta</taxon>
        <taxon>Magnoliopsida</taxon>
        <taxon>Liliopsida</taxon>
        <taxon>Poales</taxon>
        <taxon>Poaceae</taxon>
        <taxon>BOP clade</taxon>
        <taxon>Oryzoideae</taxon>
        <taxon>Oryzeae</taxon>
        <taxon>Oryzinae</taxon>
        <taxon>Oryza</taxon>
    </lineage>
</organism>
<dbReference type="HOGENOM" id="CLU_1006063_0_0_1"/>
<feature type="region of interest" description="Disordered" evidence="1">
    <location>
        <begin position="162"/>
        <end position="192"/>
    </location>
</feature>
<proteinExistence type="predicted"/>
<feature type="compositionally biased region" description="Basic and acidic residues" evidence="1">
    <location>
        <begin position="1"/>
        <end position="15"/>
    </location>
</feature>